<proteinExistence type="predicted"/>
<evidence type="ECO:0000256" key="6">
    <source>
        <dbReference type="ARBA" id="ARBA00022989"/>
    </source>
</evidence>
<evidence type="ECO:0000313" key="9">
    <source>
        <dbReference type="Proteomes" id="UP000256763"/>
    </source>
</evidence>
<dbReference type="InterPro" id="IPR010055">
    <property type="entry name" value="T2SS_protein-GspJ"/>
</dbReference>
<dbReference type="PANTHER" id="PTHR39583:SF2">
    <property type="entry name" value="TYPE II SECRETION SYSTEM PROTEIN J"/>
    <property type="match status" value="1"/>
</dbReference>
<evidence type="ECO:0000256" key="7">
    <source>
        <dbReference type="ARBA" id="ARBA00023136"/>
    </source>
</evidence>
<dbReference type="Pfam" id="PF11612">
    <property type="entry name" value="T2SSJ"/>
    <property type="match status" value="1"/>
</dbReference>
<dbReference type="PANTHER" id="PTHR39583">
    <property type="entry name" value="TYPE II SECRETION SYSTEM PROTEIN J-RELATED"/>
    <property type="match status" value="1"/>
</dbReference>
<keyword evidence="4" id="KW-0997">Cell inner membrane</keyword>
<dbReference type="Gene3D" id="3.10.610.10">
    <property type="entry name" value="GSPII I/J protein-like"/>
    <property type="match status" value="1"/>
</dbReference>
<dbReference type="GO" id="GO:0015628">
    <property type="term" value="P:protein secretion by the type II secretion system"/>
    <property type="evidence" value="ECO:0007669"/>
    <property type="project" value="InterPro"/>
</dbReference>
<evidence type="ECO:0000256" key="1">
    <source>
        <dbReference type="ARBA" id="ARBA00004377"/>
    </source>
</evidence>
<keyword evidence="3" id="KW-0488">Methylation</keyword>
<gene>
    <name evidence="8" type="ORF">CAL65_00310</name>
</gene>
<keyword evidence="5" id="KW-0812">Transmembrane</keyword>
<keyword evidence="7" id="KW-0472">Membrane</keyword>
<dbReference type="EMBL" id="NFZW01000001">
    <property type="protein sequence ID" value="RFA39303.1"/>
    <property type="molecule type" value="Genomic_DNA"/>
</dbReference>
<sequence>MHFALISVVAYSGLQTTLTTRDQVQTQAARLTQMQRAFTIVQQDMTQAIDRSIRDRFGDPREPMLTELDVLEWTRGGHPNPLGQTRSSMQRVAYLMEDGELIRQQWMALDQPYEPNIRDTVLLDNVESLSFRFLTDDKEWLEDWPPADPEARRLPRAVEMELELGDIGTVTRMFLLPN</sequence>
<dbReference type="Gene3D" id="2.10.70.20">
    <property type="entry name" value="gspk-gspi-gspj complex like domains"/>
    <property type="match status" value="1"/>
</dbReference>
<comment type="caution">
    <text evidence="8">The sequence shown here is derived from an EMBL/GenBank/DDBJ whole genome shotgun (WGS) entry which is preliminary data.</text>
</comment>
<evidence type="ECO:0000256" key="2">
    <source>
        <dbReference type="ARBA" id="ARBA00022475"/>
    </source>
</evidence>
<accession>A0A3E0X0X4</accession>
<dbReference type="AlphaFoldDB" id="A0A3E0X0X4"/>
<evidence type="ECO:0000313" key="8">
    <source>
        <dbReference type="EMBL" id="RFA39303.1"/>
    </source>
</evidence>
<dbReference type="NCBIfam" id="TIGR01711">
    <property type="entry name" value="gspJ"/>
    <property type="match status" value="1"/>
</dbReference>
<name>A0A3E0X0X4_9GAMM</name>
<dbReference type="InterPro" id="IPR051621">
    <property type="entry name" value="T2SS_protein_J"/>
</dbReference>
<evidence type="ECO:0000256" key="4">
    <source>
        <dbReference type="ARBA" id="ARBA00022519"/>
    </source>
</evidence>
<reference evidence="9" key="1">
    <citation type="submission" date="2017-05" db="EMBL/GenBank/DDBJ databases">
        <authorList>
            <person name="Sharma S."/>
            <person name="Sidhu C."/>
            <person name="Pinnaka A.K."/>
        </authorList>
    </citation>
    <scope>NUCLEOTIDE SEQUENCE [LARGE SCALE GENOMIC DNA]</scope>
    <source>
        <strain evidence="9">AK93</strain>
    </source>
</reference>
<organism evidence="8 9">
    <name type="scientific">Alkalilimnicola ehrlichii</name>
    <dbReference type="NCBI Taxonomy" id="351052"/>
    <lineage>
        <taxon>Bacteria</taxon>
        <taxon>Pseudomonadati</taxon>
        <taxon>Pseudomonadota</taxon>
        <taxon>Gammaproteobacteria</taxon>
        <taxon>Chromatiales</taxon>
        <taxon>Ectothiorhodospiraceae</taxon>
        <taxon>Alkalilimnicola</taxon>
    </lineage>
</organism>
<dbReference type="GO" id="GO:0005886">
    <property type="term" value="C:plasma membrane"/>
    <property type="evidence" value="ECO:0007669"/>
    <property type="project" value="UniProtKB-SubCell"/>
</dbReference>
<evidence type="ECO:0000256" key="3">
    <source>
        <dbReference type="ARBA" id="ARBA00022481"/>
    </source>
</evidence>
<keyword evidence="2" id="KW-1003">Cell membrane</keyword>
<comment type="subcellular location">
    <subcellularLocation>
        <location evidence="1">Cell inner membrane</location>
        <topology evidence="1">Single-pass membrane protein</topology>
    </subcellularLocation>
</comment>
<dbReference type="Proteomes" id="UP000256763">
    <property type="component" value="Unassembled WGS sequence"/>
</dbReference>
<evidence type="ECO:0000256" key="5">
    <source>
        <dbReference type="ARBA" id="ARBA00022692"/>
    </source>
</evidence>
<keyword evidence="6" id="KW-1133">Transmembrane helix</keyword>
<dbReference type="GO" id="GO:0015627">
    <property type="term" value="C:type II protein secretion system complex"/>
    <property type="evidence" value="ECO:0007669"/>
    <property type="project" value="InterPro"/>
</dbReference>
<protein>
    <submittedName>
        <fullName evidence="8">Type II secretion system protein GspJ</fullName>
    </submittedName>
</protein>
<dbReference type="SUPFAM" id="SSF54523">
    <property type="entry name" value="Pili subunits"/>
    <property type="match status" value="1"/>
</dbReference>
<dbReference type="InterPro" id="IPR045584">
    <property type="entry name" value="Pilin-like"/>
</dbReference>
<keyword evidence="9" id="KW-1185">Reference proteome</keyword>